<evidence type="ECO:0000256" key="7">
    <source>
        <dbReference type="ARBA" id="ARBA00035192"/>
    </source>
</evidence>
<dbReference type="Gene3D" id="6.10.250.3440">
    <property type="match status" value="1"/>
</dbReference>
<evidence type="ECO:0000256" key="5">
    <source>
        <dbReference type="ARBA" id="ARBA00023128"/>
    </source>
</evidence>
<dbReference type="PANTHER" id="PTHR13359">
    <property type="entry name" value="39S RIBOSOMAL PROTEIN L40, MITOCHONDRIAL"/>
    <property type="match status" value="1"/>
</dbReference>
<evidence type="ECO:0000256" key="10">
    <source>
        <dbReference type="SAM" id="MobiDB-lite"/>
    </source>
</evidence>
<keyword evidence="5" id="KW-0496">Mitochondrion</keyword>
<keyword evidence="3" id="KW-0809">Transit peptide</keyword>
<dbReference type="AlphaFoldDB" id="A0A8T1SHC2"/>
<dbReference type="FunFam" id="6.10.250.3440:FF:000001">
    <property type="entry name" value="Mitochondrial ribosomal protein L40"/>
    <property type="match status" value="1"/>
</dbReference>
<comment type="subcellular location">
    <subcellularLocation>
        <location evidence="1">Mitochondrion</location>
    </subcellularLocation>
</comment>
<dbReference type="EMBL" id="JAHGAV010000214">
    <property type="protein sequence ID" value="KAG6928456.1"/>
    <property type="molecule type" value="Genomic_DNA"/>
</dbReference>
<feature type="coiled-coil region" evidence="9">
    <location>
        <begin position="165"/>
        <end position="199"/>
    </location>
</feature>
<keyword evidence="12" id="KW-1185">Reference proteome</keyword>
<feature type="non-terminal residue" evidence="11">
    <location>
        <position position="256"/>
    </location>
</feature>
<dbReference type="OrthoDB" id="5977625at2759"/>
<dbReference type="Pfam" id="PF09812">
    <property type="entry name" value="MRP-L28"/>
    <property type="match status" value="1"/>
</dbReference>
<accession>A0A8T1SHC2</accession>
<reference evidence="11 12" key="1">
    <citation type="journal article" date="2020" name="G3 (Bethesda)">
        <title>Draft Genome of the Common Snapping Turtle, Chelydra serpentina, a Model for Phenotypic Plasticity in Reptiles.</title>
        <authorList>
            <person name="Das D."/>
            <person name="Singh S.K."/>
            <person name="Bierstedt J."/>
            <person name="Erickson A."/>
            <person name="Galli G.L.J."/>
            <person name="Crossley D.A. 2nd"/>
            <person name="Rhen T."/>
        </authorList>
    </citation>
    <scope>NUCLEOTIDE SEQUENCE [LARGE SCALE GENOMIC DNA]</scope>
    <source>
        <strain evidence="11">KW</strain>
    </source>
</reference>
<name>A0A8T1SHC2_CHESE</name>
<dbReference type="InterPro" id="IPR019192">
    <property type="entry name" value="Ribosomal_mL40"/>
</dbReference>
<evidence type="ECO:0000313" key="12">
    <source>
        <dbReference type="Proteomes" id="UP000765507"/>
    </source>
</evidence>
<protein>
    <recommendedName>
        <fullName evidence="7">Large ribosomal subunit protein mL40</fullName>
    </recommendedName>
    <alternativeName>
        <fullName evidence="8">39S ribosomal protein L40, mitochondrial</fullName>
    </alternativeName>
</protein>
<dbReference type="PANTHER" id="PTHR13359:SF2">
    <property type="entry name" value="LARGE RIBOSOMAL SUBUNIT PROTEIN ML40"/>
    <property type="match status" value="1"/>
</dbReference>
<evidence type="ECO:0000256" key="8">
    <source>
        <dbReference type="ARBA" id="ARBA00083752"/>
    </source>
</evidence>
<dbReference type="Proteomes" id="UP000765507">
    <property type="component" value="Unassembled WGS sequence"/>
</dbReference>
<feature type="region of interest" description="Disordered" evidence="10">
    <location>
        <begin position="1"/>
        <end position="28"/>
    </location>
</feature>
<evidence type="ECO:0000256" key="6">
    <source>
        <dbReference type="ARBA" id="ARBA00023274"/>
    </source>
</evidence>
<evidence type="ECO:0000256" key="3">
    <source>
        <dbReference type="ARBA" id="ARBA00022946"/>
    </source>
</evidence>
<keyword evidence="4 11" id="KW-0689">Ribosomal protein</keyword>
<gene>
    <name evidence="11" type="primary">MRPL40</name>
    <name evidence="11" type="ORF">G0U57_008030</name>
</gene>
<evidence type="ECO:0000256" key="1">
    <source>
        <dbReference type="ARBA" id="ARBA00004173"/>
    </source>
</evidence>
<organism evidence="11 12">
    <name type="scientific">Chelydra serpentina</name>
    <name type="common">Snapping turtle</name>
    <name type="synonym">Testudo serpentina</name>
    <dbReference type="NCBI Taxonomy" id="8475"/>
    <lineage>
        <taxon>Eukaryota</taxon>
        <taxon>Metazoa</taxon>
        <taxon>Chordata</taxon>
        <taxon>Craniata</taxon>
        <taxon>Vertebrata</taxon>
        <taxon>Euteleostomi</taxon>
        <taxon>Archelosauria</taxon>
        <taxon>Testudinata</taxon>
        <taxon>Testudines</taxon>
        <taxon>Cryptodira</taxon>
        <taxon>Durocryptodira</taxon>
        <taxon>Americhelydia</taxon>
        <taxon>Chelydroidea</taxon>
        <taxon>Chelydridae</taxon>
        <taxon>Chelydra</taxon>
    </lineage>
</organism>
<evidence type="ECO:0000256" key="4">
    <source>
        <dbReference type="ARBA" id="ARBA00022980"/>
    </source>
</evidence>
<evidence type="ECO:0000256" key="2">
    <source>
        <dbReference type="ARBA" id="ARBA00009360"/>
    </source>
</evidence>
<keyword evidence="9" id="KW-0175">Coiled coil</keyword>
<evidence type="ECO:0000256" key="9">
    <source>
        <dbReference type="SAM" id="Coils"/>
    </source>
</evidence>
<comment type="caution">
    <text evidence="11">The sequence shown here is derived from an EMBL/GenBank/DDBJ whole genome shotgun (WGS) entry which is preliminary data.</text>
</comment>
<evidence type="ECO:0000313" key="11">
    <source>
        <dbReference type="EMBL" id="KAG6928456.1"/>
    </source>
</evidence>
<proteinExistence type="inferred from homology"/>
<dbReference type="GO" id="GO:0005762">
    <property type="term" value="C:mitochondrial large ribosomal subunit"/>
    <property type="evidence" value="ECO:0007669"/>
    <property type="project" value="InterPro"/>
</dbReference>
<comment type="similarity">
    <text evidence="2">Belongs to the mitochondrion-specific ribosomal protein mL40 family.</text>
</comment>
<dbReference type="InterPro" id="IPR039145">
    <property type="entry name" value="Ribosomal_mL40_metazoa/plant"/>
</dbReference>
<keyword evidence="6" id="KW-0687">Ribonucleoprotein</keyword>
<sequence>GAGLQPAAVAGAQHWRGAERSRCGRGAPGPARAMLAAARGALRLLPRGRAGAGSALLSSQLSWTINFRGNHWQTSMLAFQASLPMRAEPRKKKKVDPRREQVQKDRMKKKIKKMEKAAQEMIPIEDFVTPFKFLDASRVRAISLLSFEESERRALLLKKWALYKQKEHEAEMETLKSLMAAQQEALEELRLESEELYQAAIRRDEDLFPLEKEGPSYTPQIPGYEAPEGNASILPKCTHSEIRRLFHTAGRRYSVH</sequence>